<dbReference type="Proteomes" id="UP000095552">
    <property type="component" value="Unassembled WGS sequence"/>
</dbReference>
<organism evidence="2 3">
    <name type="scientific">Roseivirga misakiensis</name>
    <dbReference type="NCBI Taxonomy" id="1563681"/>
    <lineage>
        <taxon>Bacteria</taxon>
        <taxon>Pseudomonadati</taxon>
        <taxon>Bacteroidota</taxon>
        <taxon>Cytophagia</taxon>
        <taxon>Cytophagales</taxon>
        <taxon>Roseivirgaceae</taxon>
        <taxon>Roseivirga</taxon>
    </lineage>
</organism>
<feature type="chain" id="PRO_5009185693" evidence="1">
    <location>
        <begin position="22"/>
        <end position="437"/>
    </location>
</feature>
<accession>A0A1E5SYK2</accession>
<evidence type="ECO:0000256" key="1">
    <source>
        <dbReference type="SAM" id="SignalP"/>
    </source>
</evidence>
<evidence type="ECO:0000313" key="3">
    <source>
        <dbReference type="Proteomes" id="UP000095552"/>
    </source>
</evidence>
<name>A0A1E5SYK2_9BACT</name>
<protein>
    <submittedName>
        <fullName evidence="2">Uncharacterized protein</fullName>
    </submittedName>
</protein>
<dbReference type="OrthoDB" id="1490653at2"/>
<proteinExistence type="predicted"/>
<dbReference type="Gene3D" id="1.25.40.10">
    <property type="entry name" value="Tetratricopeptide repeat domain"/>
    <property type="match status" value="1"/>
</dbReference>
<dbReference type="AlphaFoldDB" id="A0A1E5SYK2"/>
<keyword evidence="1" id="KW-0732">Signal</keyword>
<evidence type="ECO:0000313" key="2">
    <source>
        <dbReference type="EMBL" id="OEK04192.1"/>
    </source>
</evidence>
<comment type="caution">
    <text evidence="2">The sequence shown here is derived from an EMBL/GenBank/DDBJ whole genome shotgun (WGS) entry which is preliminary data.</text>
</comment>
<gene>
    <name evidence="2" type="ORF">BFP71_11960</name>
</gene>
<dbReference type="EMBL" id="MDGQ01000005">
    <property type="protein sequence ID" value="OEK04192.1"/>
    <property type="molecule type" value="Genomic_DNA"/>
</dbReference>
<dbReference type="STRING" id="1563681.BFP71_11960"/>
<sequence>MKKVISIALGSILLLSFQANGQSLKLPENPELASEASRRFALSVDAISVDNYREAANALNWLMKNVPDLYDGLYINSYKAYEELAKKASDDTQKNMFLDSMMTSFNKKEEIYGLTDREKNNKAYRYYKYWKSDKVRIKDGMVAYKAAYEEPESVINNNLVSYMDMARRYKAYGNDLPNEEVIEIYTKVMSVVEMKSAAGEDQAKLDRYKTVINGLLTQVMGDDLNCDFINENLAPPLDQGEDLTLAKKVFGLLLERGCGDSPYIETAAKIIQKKEPTEGIAKVLAQRAFGNKDYESAAKYYTEAMELSTDNEKKADLLMNIAQLNLAQGKKVEARKSAFQAAELDAQKASEAYTYVANMYMNSFDDCSKENSMIDDRSIFMAAYDLYQKAGNSKGMAEAKAQFPTVSDVFTAAKKKGDAIRVGCWINVGTTIKVREN</sequence>
<reference evidence="2 3" key="1">
    <citation type="submission" date="2016-08" db="EMBL/GenBank/DDBJ databases">
        <title>Draft genome of Fabibacter sp. strain SK-8.</title>
        <authorList>
            <person name="Wong S.-K."/>
            <person name="Hamasaki K."/>
            <person name="Yoshizawa S."/>
        </authorList>
    </citation>
    <scope>NUCLEOTIDE SEQUENCE [LARGE SCALE GENOMIC DNA]</scope>
    <source>
        <strain evidence="2 3">SK-8</strain>
    </source>
</reference>
<dbReference type="RefSeq" id="WP_069835697.1">
    <property type="nucleotide sequence ID" value="NZ_MDGQ01000005.1"/>
</dbReference>
<keyword evidence="3" id="KW-1185">Reference proteome</keyword>
<dbReference type="InterPro" id="IPR011990">
    <property type="entry name" value="TPR-like_helical_dom_sf"/>
</dbReference>
<dbReference type="SUPFAM" id="SSF48452">
    <property type="entry name" value="TPR-like"/>
    <property type="match status" value="1"/>
</dbReference>
<feature type="signal peptide" evidence="1">
    <location>
        <begin position="1"/>
        <end position="21"/>
    </location>
</feature>